<name>A0A9Q1KBF8_9CARY</name>
<evidence type="ECO:0000256" key="12">
    <source>
        <dbReference type="ARBA" id="ARBA00023136"/>
    </source>
</evidence>
<keyword evidence="9" id="KW-0378">Hydrolase</keyword>
<evidence type="ECO:0000313" key="16">
    <source>
        <dbReference type="EMBL" id="KAJ8439821.1"/>
    </source>
</evidence>
<evidence type="ECO:0000256" key="4">
    <source>
        <dbReference type="ARBA" id="ARBA00013208"/>
    </source>
</evidence>
<gene>
    <name evidence="16" type="ORF">Cgig2_029081</name>
</gene>
<keyword evidence="7" id="KW-0645">Protease</keyword>
<comment type="function">
    <text evidence="13">Catalytic component of the signal peptidase complex (SPC) which catalyzes the cleavage of N-terminal signal sequences from nascent proteins as they are translocated into the lumen of the endoplasmic reticulum. Specifically cleaves N-terminal signal peptides that contain a hydrophobic alpha-helix (h-region) shorter than 18-20 amino acids.</text>
</comment>
<accession>A0A9Q1KBF8</accession>
<evidence type="ECO:0000256" key="7">
    <source>
        <dbReference type="ARBA" id="ARBA00022670"/>
    </source>
</evidence>
<comment type="subcellular location">
    <subcellularLocation>
        <location evidence="2">Endoplasmic reticulum membrane</location>
        <topology evidence="2">Single-pass type II membrane protein</topology>
    </subcellularLocation>
</comment>
<protein>
    <recommendedName>
        <fullName evidence="5">Signal peptidase complex catalytic subunit SEC11</fullName>
        <ecNumber evidence="4">3.4.21.89</ecNumber>
    </recommendedName>
    <alternativeName>
        <fullName evidence="6">Signal peptidase complex catalytic subunit sec11</fullName>
    </alternativeName>
</protein>
<dbReference type="NCBIfam" id="TIGR02228">
    <property type="entry name" value="sigpep_I_arch"/>
    <property type="match status" value="1"/>
</dbReference>
<feature type="transmembrane region" description="Helical" evidence="14">
    <location>
        <begin position="21"/>
        <end position="48"/>
    </location>
</feature>
<dbReference type="FunFam" id="2.10.109.10:FF:000003">
    <property type="entry name" value="Signal peptidase complex catalytic subunit SEC11"/>
    <property type="match status" value="1"/>
</dbReference>
<keyword evidence="11 14" id="KW-1133">Transmembrane helix</keyword>
<comment type="catalytic activity">
    <reaction evidence="1">
        <text>Cleavage of hydrophobic, N-terminal signal or leader sequences from secreted and periplasmic proteins.</text>
        <dbReference type="EC" id="3.4.21.89"/>
    </reaction>
</comment>
<evidence type="ECO:0000256" key="10">
    <source>
        <dbReference type="ARBA" id="ARBA00022968"/>
    </source>
</evidence>
<evidence type="ECO:0000256" key="6">
    <source>
        <dbReference type="ARBA" id="ARBA00021755"/>
    </source>
</evidence>
<sequence length="183" mass="20482">MQMWVWRSEIMESIRSVQWRSAASQIITLGSILSMALIIWKMLILFAACESPVVVVLTGSMEPGFRRGDVLFLDMKESPIQSGEIIVFKIEGKDIPVVHRVITAHRRHNASEINLLTKGDNNDVDDSCGIYADGQKWLEQHHVMGRVTGYLPFVGWATIVMTEKPLIKYLLIGGLSLLAITSS</sequence>
<keyword evidence="17" id="KW-1185">Reference proteome</keyword>
<evidence type="ECO:0000256" key="5">
    <source>
        <dbReference type="ARBA" id="ARBA00019685"/>
    </source>
</evidence>
<evidence type="ECO:0000256" key="13">
    <source>
        <dbReference type="ARBA" id="ARBA00045533"/>
    </source>
</evidence>
<evidence type="ECO:0000256" key="9">
    <source>
        <dbReference type="ARBA" id="ARBA00022801"/>
    </source>
</evidence>
<dbReference type="Proteomes" id="UP001153076">
    <property type="component" value="Unassembled WGS sequence"/>
</dbReference>
<dbReference type="SUPFAM" id="SSF51306">
    <property type="entry name" value="LexA/Signal peptidase"/>
    <property type="match status" value="1"/>
</dbReference>
<dbReference type="Gene3D" id="2.10.109.10">
    <property type="entry name" value="Umud Fragment, subunit A"/>
    <property type="match status" value="1"/>
</dbReference>
<proteinExistence type="inferred from homology"/>
<dbReference type="PRINTS" id="PR00728">
    <property type="entry name" value="SIGNALPTASE"/>
</dbReference>
<dbReference type="EC" id="3.4.21.89" evidence="4"/>
<dbReference type="CDD" id="cd06530">
    <property type="entry name" value="S26_SPase_I"/>
    <property type="match status" value="1"/>
</dbReference>
<dbReference type="EMBL" id="JAKOGI010000207">
    <property type="protein sequence ID" value="KAJ8439821.1"/>
    <property type="molecule type" value="Genomic_DNA"/>
</dbReference>
<keyword evidence="10" id="KW-0735">Signal-anchor</keyword>
<dbReference type="PANTHER" id="PTHR10806:SF6">
    <property type="entry name" value="SIGNAL PEPTIDASE COMPLEX CATALYTIC SUBUNIT SEC11"/>
    <property type="match status" value="1"/>
</dbReference>
<dbReference type="InterPro" id="IPR001733">
    <property type="entry name" value="Peptidase_S26B"/>
</dbReference>
<comment type="similarity">
    <text evidence="3">Belongs to the peptidase S26B family.</text>
</comment>
<dbReference type="InterPro" id="IPR036286">
    <property type="entry name" value="LexA/Signal_pep-like_sf"/>
</dbReference>
<reference evidence="16" key="1">
    <citation type="submission" date="2022-04" db="EMBL/GenBank/DDBJ databases">
        <title>Carnegiea gigantea Genome sequencing and assembly v2.</title>
        <authorList>
            <person name="Copetti D."/>
            <person name="Sanderson M.J."/>
            <person name="Burquez A."/>
            <person name="Wojciechowski M.F."/>
        </authorList>
    </citation>
    <scope>NUCLEOTIDE SEQUENCE</scope>
    <source>
        <strain evidence="16">SGP5-SGP5p</strain>
        <tissue evidence="16">Aerial part</tissue>
    </source>
</reference>
<dbReference type="InterPro" id="IPR015927">
    <property type="entry name" value="Peptidase_S24_S26A/B/C"/>
</dbReference>
<evidence type="ECO:0000256" key="1">
    <source>
        <dbReference type="ARBA" id="ARBA00000677"/>
    </source>
</evidence>
<evidence type="ECO:0000256" key="3">
    <source>
        <dbReference type="ARBA" id="ARBA00011035"/>
    </source>
</evidence>
<dbReference type="GO" id="GO:0006465">
    <property type="term" value="P:signal peptide processing"/>
    <property type="evidence" value="ECO:0007669"/>
    <property type="project" value="InterPro"/>
</dbReference>
<feature type="domain" description="Peptidase S24/S26A/S26B/S26C" evidence="15">
    <location>
        <begin position="53"/>
        <end position="123"/>
    </location>
</feature>
<evidence type="ECO:0000256" key="11">
    <source>
        <dbReference type="ARBA" id="ARBA00022989"/>
    </source>
</evidence>
<evidence type="ECO:0000256" key="8">
    <source>
        <dbReference type="ARBA" id="ARBA00022692"/>
    </source>
</evidence>
<comment type="caution">
    <text evidence="16">The sequence shown here is derived from an EMBL/GenBank/DDBJ whole genome shotgun (WGS) entry which is preliminary data.</text>
</comment>
<dbReference type="OrthoDB" id="10257561at2759"/>
<dbReference type="AlphaFoldDB" id="A0A9Q1KBF8"/>
<dbReference type="GO" id="GO:0005787">
    <property type="term" value="C:signal peptidase complex"/>
    <property type="evidence" value="ECO:0007669"/>
    <property type="project" value="TreeGrafter"/>
</dbReference>
<dbReference type="GO" id="GO:0004252">
    <property type="term" value="F:serine-type endopeptidase activity"/>
    <property type="evidence" value="ECO:0007669"/>
    <property type="project" value="InterPro"/>
</dbReference>
<keyword evidence="12 14" id="KW-0472">Membrane</keyword>
<evidence type="ECO:0000256" key="14">
    <source>
        <dbReference type="SAM" id="Phobius"/>
    </source>
</evidence>
<dbReference type="Pfam" id="PF00717">
    <property type="entry name" value="Peptidase_S24"/>
    <property type="match status" value="1"/>
</dbReference>
<dbReference type="PANTHER" id="PTHR10806">
    <property type="entry name" value="SIGNAL PEPTIDASE COMPLEX CATALYTIC SUBUNIT SEC11"/>
    <property type="match status" value="1"/>
</dbReference>
<evidence type="ECO:0000256" key="2">
    <source>
        <dbReference type="ARBA" id="ARBA00004648"/>
    </source>
</evidence>
<dbReference type="GO" id="GO:0009003">
    <property type="term" value="F:signal peptidase activity"/>
    <property type="evidence" value="ECO:0007669"/>
    <property type="project" value="UniProtKB-EC"/>
</dbReference>
<dbReference type="InterPro" id="IPR019533">
    <property type="entry name" value="Peptidase_S26"/>
</dbReference>
<keyword evidence="8 14" id="KW-0812">Transmembrane</keyword>
<evidence type="ECO:0000313" key="17">
    <source>
        <dbReference type="Proteomes" id="UP001153076"/>
    </source>
</evidence>
<organism evidence="16 17">
    <name type="scientific">Carnegiea gigantea</name>
    <dbReference type="NCBI Taxonomy" id="171969"/>
    <lineage>
        <taxon>Eukaryota</taxon>
        <taxon>Viridiplantae</taxon>
        <taxon>Streptophyta</taxon>
        <taxon>Embryophyta</taxon>
        <taxon>Tracheophyta</taxon>
        <taxon>Spermatophyta</taxon>
        <taxon>Magnoliopsida</taxon>
        <taxon>eudicotyledons</taxon>
        <taxon>Gunneridae</taxon>
        <taxon>Pentapetalae</taxon>
        <taxon>Caryophyllales</taxon>
        <taxon>Cactineae</taxon>
        <taxon>Cactaceae</taxon>
        <taxon>Cactoideae</taxon>
        <taxon>Echinocereeae</taxon>
        <taxon>Carnegiea</taxon>
    </lineage>
</organism>
<evidence type="ECO:0000259" key="15">
    <source>
        <dbReference type="Pfam" id="PF00717"/>
    </source>
</evidence>